<sequence>MSLVALSTIEFTISVLFYFSKFNQQINQVLKFFHRTPISGEIALNSGS</sequence>
<organism evidence="1 2">
    <name type="scientific">Salix purpurea</name>
    <name type="common">Purple osier willow</name>
    <dbReference type="NCBI Taxonomy" id="77065"/>
    <lineage>
        <taxon>Eukaryota</taxon>
        <taxon>Viridiplantae</taxon>
        <taxon>Streptophyta</taxon>
        <taxon>Embryophyta</taxon>
        <taxon>Tracheophyta</taxon>
        <taxon>Spermatophyta</taxon>
        <taxon>Magnoliopsida</taxon>
        <taxon>eudicotyledons</taxon>
        <taxon>Gunneridae</taxon>
        <taxon>Pentapetalae</taxon>
        <taxon>rosids</taxon>
        <taxon>fabids</taxon>
        <taxon>Malpighiales</taxon>
        <taxon>Salicaceae</taxon>
        <taxon>Saliceae</taxon>
        <taxon>Salix</taxon>
    </lineage>
</organism>
<dbReference type="Proteomes" id="UP001151532">
    <property type="component" value="Chromosome 6"/>
</dbReference>
<accession>A0A9Q0Q1B3</accession>
<reference evidence="1" key="2">
    <citation type="journal article" date="2023" name="Int. J. Mol. Sci.">
        <title>De Novo Assembly and Annotation of 11 Diverse Shrub Willow (Salix) Genomes Reveals Novel Gene Organization in Sex-Linked Regions.</title>
        <authorList>
            <person name="Hyden B."/>
            <person name="Feng K."/>
            <person name="Yates T.B."/>
            <person name="Jawdy S."/>
            <person name="Cereghino C."/>
            <person name="Smart L.B."/>
            <person name="Muchero W."/>
        </authorList>
    </citation>
    <scope>NUCLEOTIDE SEQUENCE</scope>
    <source>
        <tissue evidence="1">Shoot tip</tissue>
    </source>
</reference>
<evidence type="ECO:0000313" key="2">
    <source>
        <dbReference type="Proteomes" id="UP001151532"/>
    </source>
</evidence>
<comment type="caution">
    <text evidence="1">The sequence shown here is derived from an EMBL/GenBank/DDBJ whole genome shotgun (WGS) entry which is preliminary data.</text>
</comment>
<evidence type="ECO:0000313" key="1">
    <source>
        <dbReference type="EMBL" id="KAJ6697987.1"/>
    </source>
</evidence>
<reference evidence="1" key="1">
    <citation type="submission" date="2022-11" db="EMBL/GenBank/DDBJ databases">
        <authorList>
            <person name="Hyden B.L."/>
            <person name="Feng K."/>
            <person name="Yates T."/>
            <person name="Jawdy S."/>
            <person name="Smart L.B."/>
            <person name="Muchero W."/>
        </authorList>
    </citation>
    <scope>NUCLEOTIDE SEQUENCE</scope>
    <source>
        <tissue evidence="1">Shoot tip</tissue>
    </source>
</reference>
<name>A0A9Q0Q1B3_SALPP</name>
<protein>
    <submittedName>
        <fullName evidence="1">Uncharacterized protein</fullName>
    </submittedName>
</protein>
<dbReference type="AlphaFoldDB" id="A0A9Q0Q1B3"/>
<dbReference type="EMBL" id="JAPFFK010000017">
    <property type="protein sequence ID" value="KAJ6697987.1"/>
    <property type="molecule type" value="Genomic_DNA"/>
</dbReference>
<proteinExistence type="predicted"/>
<keyword evidence="2" id="KW-1185">Reference proteome</keyword>
<gene>
    <name evidence="1" type="ORF">OIU79_011521</name>
</gene>